<evidence type="ECO:0000313" key="6">
    <source>
        <dbReference type="EMBL" id="KKS70816.1"/>
    </source>
</evidence>
<dbReference type="SFLD" id="SFLDG01386">
    <property type="entry name" value="main_SPASM_domain-containing"/>
    <property type="match status" value="1"/>
</dbReference>
<dbReference type="AlphaFoldDB" id="A0A0G1DJ15"/>
<dbReference type="InterPro" id="IPR050377">
    <property type="entry name" value="Radical_SAM_PqqE_MftC-like"/>
</dbReference>
<evidence type="ECO:0000256" key="1">
    <source>
        <dbReference type="ARBA" id="ARBA00022691"/>
    </source>
</evidence>
<evidence type="ECO:0000313" key="7">
    <source>
        <dbReference type="Proteomes" id="UP000034785"/>
    </source>
</evidence>
<dbReference type="InterPro" id="IPR007197">
    <property type="entry name" value="rSAM"/>
</dbReference>
<comment type="caution">
    <text evidence="6">The sequence shown here is derived from an EMBL/GenBank/DDBJ whole genome shotgun (WGS) entry which is preliminary data.</text>
</comment>
<dbReference type="PANTHER" id="PTHR11228">
    <property type="entry name" value="RADICAL SAM DOMAIN PROTEIN"/>
    <property type="match status" value="1"/>
</dbReference>
<keyword evidence="3" id="KW-0408">Iron</keyword>
<feature type="domain" description="Radical SAM core" evidence="5">
    <location>
        <begin position="19"/>
        <end position="225"/>
    </location>
</feature>
<dbReference type="CDD" id="cd01335">
    <property type="entry name" value="Radical_SAM"/>
    <property type="match status" value="1"/>
</dbReference>
<proteinExistence type="predicted"/>
<dbReference type="SFLD" id="SFLDS00029">
    <property type="entry name" value="Radical_SAM"/>
    <property type="match status" value="1"/>
</dbReference>
<keyword evidence="1" id="KW-0949">S-adenosyl-L-methionine</keyword>
<name>A0A0G1DJ15_9BACT</name>
<evidence type="ECO:0000256" key="4">
    <source>
        <dbReference type="ARBA" id="ARBA00023014"/>
    </source>
</evidence>
<keyword evidence="2" id="KW-0479">Metal-binding</keyword>
<accession>A0A0G1DJ15</accession>
<dbReference type="PANTHER" id="PTHR11228:SF7">
    <property type="entry name" value="PQQA PEPTIDE CYCLASE"/>
    <property type="match status" value="1"/>
</dbReference>
<dbReference type="GO" id="GO:0051539">
    <property type="term" value="F:4 iron, 4 sulfur cluster binding"/>
    <property type="evidence" value="ECO:0007669"/>
    <property type="project" value="UniProtKB-KW"/>
</dbReference>
<evidence type="ECO:0000256" key="3">
    <source>
        <dbReference type="ARBA" id="ARBA00023004"/>
    </source>
</evidence>
<dbReference type="InterPro" id="IPR006638">
    <property type="entry name" value="Elp3/MiaA/NifB-like_rSAM"/>
</dbReference>
<sequence length="343" mass="38088">MLQNFLFFYKLIWLKATGKTSPLTVIFNVTNRCNLRCKHCYASYYNRSPKNEMTADQIKKLILDLKKNGCLRVNFAGGEPLLRPDIGKLVNFVKSQGLGVDLTSNGVLVPGRLADIKNINCLTVSLDGRPENHDILRGKGSAQKALSGIKAALGAGIDVRANMVVHKYNLGDINYMVNLSKKLGIKLHISLAISNIFEDKPIFEIKPTNDQYRKVLRQIISLKKKGAPIFFSAESYESVLNCWKDFNIEGVIGAPAPSGMPPCPAGKMFGLMDADGRFWACPHLIDKVKVKNALKVGVAEAWKQTKDNPCTGCYQVYHHEYGLLANLKLPVLWNYIKAATGKM</sequence>
<evidence type="ECO:0000256" key="2">
    <source>
        <dbReference type="ARBA" id="ARBA00022723"/>
    </source>
</evidence>
<dbReference type="Proteomes" id="UP000034785">
    <property type="component" value="Unassembled WGS sequence"/>
</dbReference>
<dbReference type="EMBL" id="LCEJ01000012">
    <property type="protein sequence ID" value="KKS70816.1"/>
    <property type="molecule type" value="Genomic_DNA"/>
</dbReference>
<dbReference type="SFLD" id="SFLDG01067">
    <property type="entry name" value="SPASM/twitch_domain_containing"/>
    <property type="match status" value="1"/>
</dbReference>
<dbReference type="SUPFAM" id="SSF102114">
    <property type="entry name" value="Radical SAM enzymes"/>
    <property type="match status" value="1"/>
</dbReference>
<dbReference type="SMART" id="SM00729">
    <property type="entry name" value="Elp3"/>
    <property type="match status" value="1"/>
</dbReference>
<dbReference type="PROSITE" id="PS51918">
    <property type="entry name" value="RADICAL_SAM"/>
    <property type="match status" value="1"/>
</dbReference>
<dbReference type="Gene3D" id="3.20.20.70">
    <property type="entry name" value="Aldolase class I"/>
    <property type="match status" value="1"/>
</dbReference>
<dbReference type="InterPro" id="IPR013785">
    <property type="entry name" value="Aldolase_TIM"/>
</dbReference>
<evidence type="ECO:0000259" key="5">
    <source>
        <dbReference type="PROSITE" id="PS51918"/>
    </source>
</evidence>
<dbReference type="GO" id="GO:0003824">
    <property type="term" value="F:catalytic activity"/>
    <property type="evidence" value="ECO:0007669"/>
    <property type="project" value="InterPro"/>
</dbReference>
<gene>
    <name evidence="6" type="ORF">UV41_C0012G0006</name>
</gene>
<reference evidence="6 7" key="1">
    <citation type="journal article" date="2015" name="Nature">
        <title>rRNA introns, odd ribosomes, and small enigmatic genomes across a large radiation of phyla.</title>
        <authorList>
            <person name="Brown C.T."/>
            <person name="Hug L.A."/>
            <person name="Thomas B.C."/>
            <person name="Sharon I."/>
            <person name="Castelle C.J."/>
            <person name="Singh A."/>
            <person name="Wilkins M.J."/>
            <person name="Williams K.H."/>
            <person name="Banfield J.F."/>
        </authorList>
    </citation>
    <scope>NUCLEOTIDE SEQUENCE [LARGE SCALE GENOMIC DNA]</scope>
</reference>
<dbReference type="GO" id="GO:0046872">
    <property type="term" value="F:metal ion binding"/>
    <property type="evidence" value="ECO:0007669"/>
    <property type="project" value="UniProtKB-KW"/>
</dbReference>
<keyword evidence="4" id="KW-0411">Iron-sulfur</keyword>
<protein>
    <submittedName>
        <fullName evidence="6">Heme biosynthesis protein</fullName>
    </submittedName>
</protein>
<organism evidence="6 7">
    <name type="scientific">Candidatus Daviesbacteria bacterium GW2011_GWA2_42_7</name>
    <dbReference type="NCBI Taxonomy" id="1618425"/>
    <lineage>
        <taxon>Bacteria</taxon>
        <taxon>Candidatus Daviesiibacteriota</taxon>
    </lineage>
</organism>
<dbReference type="InterPro" id="IPR058240">
    <property type="entry name" value="rSAM_sf"/>
</dbReference>
<dbReference type="Pfam" id="PF04055">
    <property type="entry name" value="Radical_SAM"/>
    <property type="match status" value="1"/>
</dbReference>